<evidence type="ECO:0000256" key="2">
    <source>
        <dbReference type="ARBA" id="ARBA00008778"/>
    </source>
</evidence>
<evidence type="ECO:0000256" key="4">
    <source>
        <dbReference type="ARBA" id="ARBA00022664"/>
    </source>
</evidence>
<evidence type="ECO:0000256" key="3">
    <source>
        <dbReference type="ARBA" id="ARBA00022490"/>
    </source>
</evidence>
<evidence type="ECO:0000256" key="1">
    <source>
        <dbReference type="ARBA" id="ARBA00004496"/>
    </source>
</evidence>
<protein>
    <submittedName>
        <fullName evidence="6">PH domain-like protein</fullName>
    </submittedName>
</protein>
<comment type="similarity">
    <text evidence="2">Belongs to the DCP1 family.</text>
</comment>
<keyword evidence="4" id="KW-0507">mRNA processing</keyword>
<name>A0A6G1I825_9PEZI</name>
<evidence type="ECO:0000313" key="7">
    <source>
        <dbReference type="Proteomes" id="UP000799640"/>
    </source>
</evidence>
<accession>A0A6G1I825</accession>
<dbReference type="GO" id="GO:0008047">
    <property type="term" value="F:enzyme activator activity"/>
    <property type="evidence" value="ECO:0007669"/>
    <property type="project" value="InterPro"/>
</dbReference>
<organism evidence="6 7">
    <name type="scientific">Trichodelitschia bisporula</name>
    <dbReference type="NCBI Taxonomy" id="703511"/>
    <lineage>
        <taxon>Eukaryota</taxon>
        <taxon>Fungi</taxon>
        <taxon>Dikarya</taxon>
        <taxon>Ascomycota</taxon>
        <taxon>Pezizomycotina</taxon>
        <taxon>Dothideomycetes</taxon>
        <taxon>Dothideomycetes incertae sedis</taxon>
        <taxon>Phaeotrichales</taxon>
        <taxon>Phaeotrichaceae</taxon>
        <taxon>Trichodelitschia</taxon>
    </lineage>
</organism>
<gene>
    <name evidence="6" type="ORF">EJ06DRAFT_535521</name>
</gene>
<dbReference type="PANTHER" id="PTHR16290:SF0">
    <property type="entry name" value="DECAPPING PROTEIN 1, ISOFORM A"/>
    <property type="match status" value="1"/>
</dbReference>
<dbReference type="AlphaFoldDB" id="A0A6G1I825"/>
<proteinExistence type="inferred from homology"/>
<feature type="compositionally biased region" description="Polar residues" evidence="5">
    <location>
        <begin position="1"/>
        <end position="11"/>
    </location>
</feature>
<dbReference type="GO" id="GO:0006397">
    <property type="term" value="P:mRNA processing"/>
    <property type="evidence" value="ECO:0007669"/>
    <property type="project" value="UniProtKB-KW"/>
</dbReference>
<dbReference type="GO" id="GO:0000290">
    <property type="term" value="P:deadenylation-dependent decapping of nuclear-transcribed mRNA"/>
    <property type="evidence" value="ECO:0007669"/>
    <property type="project" value="InterPro"/>
</dbReference>
<dbReference type="Pfam" id="PF06058">
    <property type="entry name" value="DCP1"/>
    <property type="match status" value="1"/>
</dbReference>
<keyword evidence="3" id="KW-0963">Cytoplasm</keyword>
<sequence>MATRLRTTSHNPHPHDLDPANTTPNPHSSSITALNLAVLQRHYPSITSVLATSHFVVLYIFKPSLSNWEKSAIEGTMFICQLAPDDLGADHFNVVILSRRGLENFEARLRSPEDIDVTDEYVILKGDSETDPHIYGLWIFAEPPPSSTANARTDAARAILDAATRARDSRTAAEERARSLAEGANGFAHAGPQGRSLSLRELFGQQREADAGFAVHNHHSGHAMPQPQGGDVLANLFMKARAGQYGTG</sequence>
<dbReference type="OrthoDB" id="440673at2759"/>
<keyword evidence="7" id="KW-1185">Reference proteome</keyword>
<feature type="region of interest" description="Disordered" evidence="5">
    <location>
        <begin position="1"/>
        <end position="28"/>
    </location>
</feature>
<comment type="subcellular location">
    <subcellularLocation>
        <location evidence="1">Cytoplasm</location>
    </subcellularLocation>
</comment>
<dbReference type="GO" id="GO:0003729">
    <property type="term" value="F:mRNA binding"/>
    <property type="evidence" value="ECO:0007669"/>
    <property type="project" value="TreeGrafter"/>
</dbReference>
<dbReference type="SUPFAM" id="SSF50729">
    <property type="entry name" value="PH domain-like"/>
    <property type="match status" value="1"/>
</dbReference>
<reference evidence="6" key="1">
    <citation type="journal article" date="2020" name="Stud. Mycol.">
        <title>101 Dothideomycetes genomes: a test case for predicting lifestyles and emergence of pathogens.</title>
        <authorList>
            <person name="Haridas S."/>
            <person name="Albert R."/>
            <person name="Binder M."/>
            <person name="Bloem J."/>
            <person name="Labutti K."/>
            <person name="Salamov A."/>
            <person name="Andreopoulos B."/>
            <person name="Baker S."/>
            <person name="Barry K."/>
            <person name="Bills G."/>
            <person name="Bluhm B."/>
            <person name="Cannon C."/>
            <person name="Castanera R."/>
            <person name="Culley D."/>
            <person name="Daum C."/>
            <person name="Ezra D."/>
            <person name="Gonzalez J."/>
            <person name="Henrissat B."/>
            <person name="Kuo A."/>
            <person name="Liang C."/>
            <person name="Lipzen A."/>
            <person name="Lutzoni F."/>
            <person name="Magnuson J."/>
            <person name="Mondo S."/>
            <person name="Nolan M."/>
            <person name="Ohm R."/>
            <person name="Pangilinan J."/>
            <person name="Park H.-J."/>
            <person name="Ramirez L."/>
            <person name="Alfaro M."/>
            <person name="Sun H."/>
            <person name="Tritt A."/>
            <person name="Yoshinaga Y."/>
            <person name="Zwiers L.-H."/>
            <person name="Turgeon B."/>
            <person name="Goodwin S."/>
            <person name="Spatafora J."/>
            <person name="Crous P."/>
            <person name="Grigoriev I."/>
        </authorList>
    </citation>
    <scope>NUCLEOTIDE SEQUENCE</scope>
    <source>
        <strain evidence="6">CBS 262.69</strain>
    </source>
</reference>
<dbReference type="InterPro" id="IPR011993">
    <property type="entry name" value="PH-like_dom_sf"/>
</dbReference>
<evidence type="ECO:0000313" key="6">
    <source>
        <dbReference type="EMBL" id="KAF2404187.1"/>
    </source>
</evidence>
<dbReference type="EMBL" id="ML996688">
    <property type="protein sequence ID" value="KAF2404187.1"/>
    <property type="molecule type" value="Genomic_DNA"/>
</dbReference>
<dbReference type="GO" id="GO:0031087">
    <property type="term" value="P:deadenylation-independent decapping of nuclear-transcribed mRNA"/>
    <property type="evidence" value="ECO:0007669"/>
    <property type="project" value="TreeGrafter"/>
</dbReference>
<dbReference type="CDD" id="cd13182">
    <property type="entry name" value="EVH1-like_Dcp1"/>
    <property type="match status" value="1"/>
</dbReference>
<dbReference type="Proteomes" id="UP000799640">
    <property type="component" value="Unassembled WGS sequence"/>
</dbReference>
<dbReference type="InterPro" id="IPR010334">
    <property type="entry name" value="Dcp1"/>
</dbReference>
<dbReference type="GO" id="GO:0000932">
    <property type="term" value="C:P-body"/>
    <property type="evidence" value="ECO:0007669"/>
    <property type="project" value="TreeGrafter"/>
</dbReference>
<dbReference type="Gene3D" id="2.30.29.30">
    <property type="entry name" value="Pleckstrin-homology domain (PH domain)/Phosphotyrosine-binding domain (PTB)"/>
    <property type="match status" value="1"/>
</dbReference>
<dbReference type="PANTHER" id="PTHR16290">
    <property type="entry name" value="TRANSCRIPTION FACTOR SMIF DECAPPING ENZYME DCP1"/>
    <property type="match status" value="1"/>
</dbReference>
<evidence type="ECO:0000256" key="5">
    <source>
        <dbReference type="SAM" id="MobiDB-lite"/>
    </source>
</evidence>